<sequence>MDVNISEKDVARKFEIISRIGRQKFEVRHKKKDGEIFDMEVYSSMLSVNDQDLIFEIAHDITERNQYFRAVEIQNKSLKEIAWIQSLVVRAPLSRLMGLIMLLKEGVVSIEQQTECLEHILSSAFEIDQIIRDITQKTYGIKDLEKIMSPNFNHISTNVHVSIVDDDEAIQFVHKLLLQKAGISNFVSQFLMGNGIIDFISENNQTDDVHIIFLDLNMPEIDGWDILDFISTHTLLRKAFVIIVSSSIEEKDKFRANSYTSVIDFIQKPYGLILRLTF</sequence>
<keyword evidence="4" id="KW-1185">Reference proteome</keyword>
<dbReference type="InterPro" id="IPR011006">
    <property type="entry name" value="CheY-like_superfamily"/>
</dbReference>
<dbReference type="Pfam" id="PF00072">
    <property type="entry name" value="Response_reg"/>
    <property type="match status" value="1"/>
</dbReference>
<dbReference type="Proteomes" id="UP001236569">
    <property type="component" value="Unassembled WGS sequence"/>
</dbReference>
<dbReference type="EMBL" id="JASHID010000022">
    <property type="protein sequence ID" value="MDI9866951.1"/>
    <property type="molecule type" value="Genomic_DNA"/>
</dbReference>
<feature type="modified residue" description="4-aspartylphosphate" evidence="1">
    <location>
        <position position="215"/>
    </location>
</feature>
<feature type="domain" description="Response regulatory" evidence="2">
    <location>
        <begin position="160"/>
        <end position="278"/>
    </location>
</feature>
<dbReference type="SUPFAM" id="SSF52172">
    <property type="entry name" value="CheY-like"/>
    <property type="match status" value="1"/>
</dbReference>
<name>A0ABT6YV03_9BACT</name>
<organism evidence="3 4">
    <name type="scientific">Flectobacillus longus</name>
    <dbReference type="NCBI Taxonomy" id="2984207"/>
    <lineage>
        <taxon>Bacteria</taxon>
        <taxon>Pseudomonadati</taxon>
        <taxon>Bacteroidota</taxon>
        <taxon>Cytophagia</taxon>
        <taxon>Cytophagales</taxon>
        <taxon>Flectobacillaceae</taxon>
        <taxon>Flectobacillus</taxon>
    </lineage>
</organism>
<dbReference type="PROSITE" id="PS50110">
    <property type="entry name" value="RESPONSE_REGULATORY"/>
    <property type="match status" value="1"/>
</dbReference>
<dbReference type="InterPro" id="IPR001789">
    <property type="entry name" value="Sig_transdc_resp-reg_receiver"/>
</dbReference>
<evidence type="ECO:0000313" key="3">
    <source>
        <dbReference type="EMBL" id="MDI9866951.1"/>
    </source>
</evidence>
<gene>
    <name evidence="3" type="ORF">QM480_21610</name>
</gene>
<dbReference type="SUPFAM" id="SSF55785">
    <property type="entry name" value="PYP-like sensor domain (PAS domain)"/>
    <property type="match status" value="1"/>
</dbReference>
<protein>
    <submittedName>
        <fullName evidence="3">Response regulator</fullName>
    </submittedName>
</protein>
<dbReference type="PANTHER" id="PTHR44520:SF2">
    <property type="entry name" value="RESPONSE REGULATOR RCP1"/>
    <property type="match status" value="1"/>
</dbReference>
<evidence type="ECO:0000313" key="4">
    <source>
        <dbReference type="Proteomes" id="UP001236569"/>
    </source>
</evidence>
<dbReference type="InterPro" id="IPR052893">
    <property type="entry name" value="TCS_response_regulator"/>
</dbReference>
<proteinExistence type="predicted"/>
<dbReference type="InterPro" id="IPR035965">
    <property type="entry name" value="PAS-like_dom_sf"/>
</dbReference>
<dbReference type="Gene3D" id="3.30.450.20">
    <property type="entry name" value="PAS domain"/>
    <property type="match status" value="1"/>
</dbReference>
<keyword evidence="1" id="KW-0597">Phosphoprotein</keyword>
<comment type="caution">
    <text evidence="3">The sequence shown here is derived from an EMBL/GenBank/DDBJ whole genome shotgun (WGS) entry which is preliminary data.</text>
</comment>
<dbReference type="Gene3D" id="3.40.50.2300">
    <property type="match status" value="1"/>
</dbReference>
<accession>A0ABT6YV03</accession>
<evidence type="ECO:0000259" key="2">
    <source>
        <dbReference type="PROSITE" id="PS50110"/>
    </source>
</evidence>
<evidence type="ECO:0000256" key="1">
    <source>
        <dbReference type="PROSITE-ProRule" id="PRU00169"/>
    </source>
</evidence>
<reference evidence="3 4" key="1">
    <citation type="submission" date="2023-05" db="EMBL/GenBank/DDBJ databases">
        <title>Novel species of genus Flectobacillus isolated from stream in China.</title>
        <authorList>
            <person name="Lu H."/>
        </authorList>
    </citation>
    <scope>NUCLEOTIDE SEQUENCE [LARGE SCALE GENOMIC DNA]</scope>
    <source>
        <strain evidence="3 4">DC10W</strain>
    </source>
</reference>
<dbReference type="PANTHER" id="PTHR44520">
    <property type="entry name" value="RESPONSE REGULATOR RCP1-RELATED"/>
    <property type="match status" value="1"/>
</dbReference>
<dbReference type="SMART" id="SM00448">
    <property type="entry name" value="REC"/>
    <property type="match status" value="1"/>
</dbReference>